<organism evidence="1">
    <name type="scientific">Siphoviridae sp. ctsxw88</name>
    <dbReference type="NCBI Taxonomy" id="2825701"/>
    <lineage>
        <taxon>Viruses</taxon>
        <taxon>Duplodnaviria</taxon>
        <taxon>Heunggongvirae</taxon>
        <taxon>Uroviricota</taxon>
        <taxon>Caudoviricetes</taxon>
    </lineage>
</organism>
<reference evidence="1" key="1">
    <citation type="journal article" date="2021" name="Proc. Natl. Acad. Sci. U.S.A.">
        <title>A Catalog of Tens of Thousands of Viruses from Human Metagenomes Reveals Hidden Associations with Chronic Diseases.</title>
        <authorList>
            <person name="Tisza M.J."/>
            <person name="Buck C.B."/>
        </authorList>
    </citation>
    <scope>NUCLEOTIDE SEQUENCE</scope>
    <source>
        <strain evidence="1">Ctsxw88</strain>
    </source>
</reference>
<sequence>MNKENKIFNNLVLNLIPKGRKHTVDIIQIAVFLESTPAEIETAISELISAGNPICINTYNQCWIAETEQEIKETMSYLSKKIKIYQHIMNELSNTDNKSKYNFKNIS</sequence>
<proteinExistence type="predicted"/>
<accession>A0A8S5PFX9</accession>
<dbReference type="EMBL" id="BK015425">
    <property type="protein sequence ID" value="DAE06079.1"/>
    <property type="molecule type" value="Genomic_DNA"/>
</dbReference>
<name>A0A8S5PFX9_9CAUD</name>
<evidence type="ECO:0000313" key="1">
    <source>
        <dbReference type="EMBL" id="DAE06079.1"/>
    </source>
</evidence>
<protein>
    <submittedName>
        <fullName evidence="1">Uncharacterized protein</fullName>
    </submittedName>
</protein>